<name>A0A318TQ35_9BACL</name>
<dbReference type="Proteomes" id="UP000247416">
    <property type="component" value="Unassembled WGS sequence"/>
</dbReference>
<gene>
    <name evidence="2" type="ORF">BJ095_10718</name>
</gene>
<evidence type="ECO:0000313" key="2">
    <source>
        <dbReference type="EMBL" id="PYF06784.1"/>
    </source>
</evidence>
<feature type="chain" id="PRO_5039258632" description="Proteinase inhibitor I42 chagasin domain-containing protein" evidence="1">
    <location>
        <begin position="25"/>
        <end position="162"/>
    </location>
</feature>
<reference evidence="2 3" key="1">
    <citation type="submission" date="2018-06" db="EMBL/GenBank/DDBJ databases">
        <title>Genomic Encyclopedia of Archaeal and Bacterial Type Strains, Phase II (KMG-II): from individual species to whole genera.</title>
        <authorList>
            <person name="Goeker M."/>
        </authorList>
    </citation>
    <scope>NUCLEOTIDE SEQUENCE [LARGE SCALE GENOMIC DNA]</scope>
    <source>
        <strain evidence="2 3">KACC 16626</strain>
    </source>
</reference>
<keyword evidence="3" id="KW-1185">Reference proteome</keyword>
<evidence type="ECO:0000313" key="3">
    <source>
        <dbReference type="Proteomes" id="UP000247416"/>
    </source>
</evidence>
<evidence type="ECO:0000256" key="1">
    <source>
        <dbReference type="SAM" id="SignalP"/>
    </source>
</evidence>
<organism evidence="2 3">
    <name type="scientific">Ureibacillus chungkukjangi</name>
    <dbReference type="NCBI Taxonomy" id="1202712"/>
    <lineage>
        <taxon>Bacteria</taxon>
        <taxon>Bacillati</taxon>
        <taxon>Bacillota</taxon>
        <taxon>Bacilli</taxon>
        <taxon>Bacillales</taxon>
        <taxon>Caryophanaceae</taxon>
        <taxon>Ureibacillus</taxon>
    </lineage>
</organism>
<evidence type="ECO:0008006" key="4">
    <source>
        <dbReference type="Google" id="ProtNLM"/>
    </source>
</evidence>
<dbReference type="AlphaFoldDB" id="A0A318TQ35"/>
<comment type="caution">
    <text evidence="2">The sequence shown here is derived from an EMBL/GenBank/DDBJ whole genome shotgun (WGS) entry which is preliminary data.</text>
</comment>
<feature type="signal peptide" evidence="1">
    <location>
        <begin position="1"/>
        <end position="24"/>
    </location>
</feature>
<keyword evidence="1" id="KW-0732">Signal</keyword>
<dbReference type="EMBL" id="QJTJ01000007">
    <property type="protein sequence ID" value="PYF06784.1"/>
    <property type="molecule type" value="Genomic_DNA"/>
</dbReference>
<dbReference type="OrthoDB" id="1797983at2"/>
<proteinExistence type="predicted"/>
<dbReference type="RefSeq" id="WP_107934516.1">
    <property type="nucleotide sequence ID" value="NZ_CP085009.1"/>
</dbReference>
<sequence length="162" mass="18461">MKIQIIVCLLMICFLIGCNMDESAQIASTKIPAISDIHEEKPPTLIIMIGEEVIKTYTGAYSWHYIKKSTGEVIQVQTDHAPPYEMVNIEEGTTVNLTEHIDVRFSIEPSSYELRLWNSEEVIATYNSFEEIKERGNYIVEVVGNWEESRATYVAALNITKQ</sequence>
<protein>
    <recommendedName>
        <fullName evidence="4">Proteinase inhibitor I42 chagasin domain-containing protein</fullName>
    </recommendedName>
</protein>
<accession>A0A318TQ35</accession>
<dbReference type="PROSITE" id="PS51257">
    <property type="entry name" value="PROKAR_LIPOPROTEIN"/>
    <property type="match status" value="1"/>
</dbReference>